<dbReference type="Gene3D" id="3.10.129.10">
    <property type="entry name" value="Hotdog Thioesterase"/>
    <property type="match status" value="1"/>
</dbReference>
<dbReference type="InterPro" id="IPR029069">
    <property type="entry name" value="HotDog_dom_sf"/>
</dbReference>
<accession>A0A1I1I8X2</accession>
<sequence>MKKYSIEAVLPHQAPMILIDSLNSYHDDGCVCDVTITEKSPFYNEAKKGVANYIGTEYMAQAIAAYAGALALDNGNKVKIGFLLGSRKYTAFQAYFALNDTLRVKVEQLYQEESGLSVFECEITSSKNEVLAQAKINVFQPQDPMAFLDNNLEA</sequence>
<dbReference type="STRING" id="1123010.SAMN02745724_01343"/>
<dbReference type="PIRSF" id="PIRSF020565">
    <property type="entry name" value="3Ho_Ac_ACP_DH_prd"/>
    <property type="match status" value="1"/>
</dbReference>
<dbReference type="Pfam" id="PF22817">
    <property type="entry name" value="ApeP-like"/>
    <property type="match status" value="1"/>
</dbReference>
<organism evidence="1 2">
    <name type="scientific">Pseudoalteromonas denitrificans DSM 6059</name>
    <dbReference type="NCBI Taxonomy" id="1123010"/>
    <lineage>
        <taxon>Bacteria</taxon>
        <taxon>Pseudomonadati</taxon>
        <taxon>Pseudomonadota</taxon>
        <taxon>Gammaproteobacteria</taxon>
        <taxon>Alteromonadales</taxon>
        <taxon>Pseudoalteromonadaceae</taxon>
        <taxon>Pseudoalteromonas</taxon>
    </lineage>
</organism>
<evidence type="ECO:0000313" key="1">
    <source>
        <dbReference type="EMBL" id="SFC30203.1"/>
    </source>
</evidence>
<dbReference type="EMBL" id="FOLO01000007">
    <property type="protein sequence ID" value="SFC30203.1"/>
    <property type="molecule type" value="Genomic_DNA"/>
</dbReference>
<gene>
    <name evidence="1" type="ORF">SAMN02745724_01343</name>
</gene>
<dbReference type="SUPFAM" id="SSF54637">
    <property type="entry name" value="Thioesterase/thiol ester dehydrase-isomerase"/>
    <property type="match status" value="1"/>
</dbReference>
<dbReference type="RefSeq" id="WP_091982090.1">
    <property type="nucleotide sequence ID" value="NZ_FOLO01000007.1"/>
</dbReference>
<dbReference type="Proteomes" id="UP000198862">
    <property type="component" value="Unassembled WGS sequence"/>
</dbReference>
<dbReference type="AlphaFoldDB" id="A0A1I1I8X2"/>
<dbReference type="OrthoDB" id="9800188at2"/>
<keyword evidence="2" id="KW-1185">Reference proteome</keyword>
<name>A0A1I1I8X2_9GAMM</name>
<proteinExistence type="predicted"/>
<protein>
    <submittedName>
        <fullName evidence="1">Predicted 3-hydroxylacyl-ACP dehydratase, HotDog domain</fullName>
    </submittedName>
</protein>
<reference evidence="1 2" key="1">
    <citation type="submission" date="2016-10" db="EMBL/GenBank/DDBJ databases">
        <authorList>
            <person name="de Groot N.N."/>
        </authorList>
    </citation>
    <scope>NUCLEOTIDE SEQUENCE [LARGE SCALE GENOMIC DNA]</scope>
    <source>
        <strain evidence="1 2">DSM 6059</strain>
    </source>
</reference>
<evidence type="ECO:0000313" key="2">
    <source>
        <dbReference type="Proteomes" id="UP000198862"/>
    </source>
</evidence>
<dbReference type="InterPro" id="IPR016776">
    <property type="entry name" value="ApeP-like_dehydratase"/>
</dbReference>